<accession>A0A2Z5JNA5</accession>
<dbReference type="Proteomes" id="UP000252698">
    <property type="component" value="Chromosome"/>
</dbReference>
<keyword evidence="1" id="KW-0812">Transmembrane</keyword>
<keyword evidence="1" id="KW-1133">Transmembrane helix</keyword>
<dbReference type="EMBL" id="CP027306">
    <property type="protein sequence ID" value="AXE81724.1"/>
    <property type="molecule type" value="Genomic_DNA"/>
</dbReference>
<name>A0A2Z5JNA5_STRAR</name>
<evidence type="ECO:0008006" key="5">
    <source>
        <dbReference type="Google" id="ProtNLM"/>
    </source>
</evidence>
<feature type="chain" id="PRO_5016385347" description="MYXO-CTERM domain-containing protein" evidence="2">
    <location>
        <begin position="35"/>
        <end position="139"/>
    </location>
</feature>
<sequence>MDRRRTRTPGASRLLVLCAVLCGLFLMHGAPASAAEGCHGKMAMTSDALMPTTTGAGHTSLTDAHSTAQAAAAVPGMNGESCVSTHARDRLLPLLMSLGLVVLAVWGLGRRRTAVRGPARRGPPFAGRDLLLQVCIART</sequence>
<protein>
    <recommendedName>
        <fullName evidence="5">MYXO-CTERM domain-containing protein</fullName>
    </recommendedName>
</protein>
<dbReference type="AlphaFoldDB" id="A0A2Z5JNA5"/>
<proteinExistence type="predicted"/>
<evidence type="ECO:0000313" key="4">
    <source>
        <dbReference type="Proteomes" id="UP000252698"/>
    </source>
</evidence>
<reference evidence="3 4" key="1">
    <citation type="journal article" date="2018" name="Front. Microbiol.">
        <title>Genome Sequencing of Streptomyces atratus SCSIOZH16 and Activation Production of Nocardamine via Metabolic Engineering.</title>
        <authorList>
            <person name="Li Y."/>
            <person name="Zhang C."/>
            <person name="Liu C."/>
            <person name="Ju J."/>
            <person name="Ma J."/>
        </authorList>
    </citation>
    <scope>NUCLEOTIDE SEQUENCE [LARGE SCALE GENOMIC DNA]</scope>
    <source>
        <strain evidence="3 4">SCSIO_ZH16</strain>
    </source>
</reference>
<dbReference type="KEGG" id="sata:C5746_37685"/>
<evidence type="ECO:0000313" key="3">
    <source>
        <dbReference type="EMBL" id="AXE81724.1"/>
    </source>
</evidence>
<organism evidence="3 4">
    <name type="scientific">Streptomyces atratus</name>
    <dbReference type="NCBI Taxonomy" id="1893"/>
    <lineage>
        <taxon>Bacteria</taxon>
        <taxon>Bacillati</taxon>
        <taxon>Actinomycetota</taxon>
        <taxon>Actinomycetes</taxon>
        <taxon>Kitasatosporales</taxon>
        <taxon>Streptomycetaceae</taxon>
        <taxon>Streptomyces</taxon>
    </lineage>
</organism>
<feature type="transmembrane region" description="Helical" evidence="1">
    <location>
        <begin position="91"/>
        <end position="109"/>
    </location>
</feature>
<keyword evidence="1" id="KW-0472">Membrane</keyword>
<feature type="signal peptide" evidence="2">
    <location>
        <begin position="1"/>
        <end position="34"/>
    </location>
</feature>
<keyword evidence="2" id="KW-0732">Signal</keyword>
<gene>
    <name evidence="3" type="ORF">C5746_37685</name>
</gene>
<evidence type="ECO:0000256" key="1">
    <source>
        <dbReference type="SAM" id="Phobius"/>
    </source>
</evidence>
<evidence type="ECO:0000256" key="2">
    <source>
        <dbReference type="SAM" id="SignalP"/>
    </source>
</evidence>